<accession>A0A482VMI6</accession>
<feature type="chain" id="PRO_5019738555" evidence="2">
    <location>
        <begin position="19"/>
        <end position="314"/>
    </location>
</feature>
<evidence type="ECO:0000256" key="2">
    <source>
        <dbReference type="SAM" id="SignalP"/>
    </source>
</evidence>
<comment type="caution">
    <text evidence="3">The sequence shown here is derived from an EMBL/GenBank/DDBJ whole genome shotgun (WGS) entry which is preliminary data.</text>
</comment>
<keyword evidence="4" id="KW-1185">Reference proteome</keyword>
<feature type="region of interest" description="Disordered" evidence="1">
    <location>
        <begin position="264"/>
        <end position="283"/>
    </location>
</feature>
<dbReference type="AlphaFoldDB" id="A0A482VMI6"/>
<dbReference type="OrthoDB" id="6741035at2759"/>
<sequence length="314" mass="36288">MRAETVITFLIILQIVEQSVTYTLDRKFNHSECQAICAASEGKAEFDTETKLCKCSLTKDIDDMDVALINKNAKLIDKQLETIKPLNQPTIVIKREATETNSKTDVTEIPSTTEQAPDDTTLVSDGDVRDTSTLTTETLTKEEKEIDPNPEGIVGQANPHRRFHHQRLVAQRRHREPRPITQEQQRLIMQQIRDHLNRLGQTTDQRVRQIEIDAIRANLRQLSQSVLIQPPQQRSRMRNVVEENRKRQQRQRLMQHSHLVRAPAPRDIENSTSAKEIGHDNQENEVETALKEIFHRKMPSHFEIITQNPKLIDE</sequence>
<reference evidence="3 4" key="1">
    <citation type="submission" date="2017-03" db="EMBL/GenBank/DDBJ databases">
        <title>Genome of the blue death feigning beetle - Asbolus verrucosus.</title>
        <authorList>
            <person name="Rider S.D."/>
        </authorList>
    </citation>
    <scope>NUCLEOTIDE SEQUENCE [LARGE SCALE GENOMIC DNA]</scope>
    <source>
        <strain evidence="3">Butters</strain>
        <tissue evidence="3">Head and leg muscle</tissue>
    </source>
</reference>
<name>A0A482VMI6_ASBVE</name>
<dbReference type="Proteomes" id="UP000292052">
    <property type="component" value="Unassembled WGS sequence"/>
</dbReference>
<feature type="signal peptide" evidence="2">
    <location>
        <begin position="1"/>
        <end position="18"/>
    </location>
</feature>
<dbReference type="EMBL" id="QDEB01084742">
    <property type="protein sequence ID" value="RZC33893.1"/>
    <property type="molecule type" value="Genomic_DNA"/>
</dbReference>
<evidence type="ECO:0000256" key="1">
    <source>
        <dbReference type="SAM" id="MobiDB-lite"/>
    </source>
</evidence>
<keyword evidence="2" id="KW-0732">Signal</keyword>
<evidence type="ECO:0000313" key="4">
    <source>
        <dbReference type="Proteomes" id="UP000292052"/>
    </source>
</evidence>
<feature type="region of interest" description="Disordered" evidence="1">
    <location>
        <begin position="97"/>
        <end position="128"/>
    </location>
</feature>
<protein>
    <submittedName>
        <fullName evidence="3">Uncharacterized protein</fullName>
    </submittedName>
</protein>
<proteinExistence type="predicted"/>
<feature type="compositionally biased region" description="Polar residues" evidence="1">
    <location>
        <begin position="99"/>
        <end position="115"/>
    </location>
</feature>
<evidence type="ECO:0000313" key="3">
    <source>
        <dbReference type="EMBL" id="RZC33893.1"/>
    </source>
</evidence>
<gene>
    <name evidence="3" type="ORF">BDFB_005720</name>
</gene>
<organism evidence="3 4">
    <name type="scientific">Asbolus verrucosus</name>
    <name type="common">Desert ironclad beetle</name>
    <dbReference type="NCBI Taxonomy" id="1661398"/>
    <lineage>
        <taxon>Eukaryota</taxon>
        <taxon>Metazoa</taxon>
        <taxon>Ecdysozoa</taxon>
        <taxon>Arthropoda</taxon>
        <taxon>Hexapoda</taxon>
        <taxon>Insecta</taxon>
        <taxon>Pterygota</taxon>
        <taxon>Neoptera</taxon>
        <taxon>Endopterygota</taxon>
        <taxon>Coleoptera</taxon>
        <taxon>Polyphaga</taxon>
        <taxon>Cucujiformia</taxon>
        <taxon>Tenebrionidae</taxon>
        <taxon>Pimeliinae</taxon>
        <taxon>Asbolus</taxon>
    </lineage>
</organism>